<dbReference type="OrthoDB" id="6637722at2"/>
<dbReference type="InterPro" id="IPR058961">
    <property type="entry name" value="YafT"/>
</dbReference>
<keyword evidence="2" id="KW-1185">Reference proteome</keyword>
<dbReference type="EMBL" id="CP009056">
    <property type="protein sequence ID" value="AJA45573.1"/>
    <property type="molecule type" value="Genomic_DNA"/>
</dbReference>
<proteinExistence type="predicted"/>
<protein>
    <recommendedName>
        <fullName evidence="3">Aminopeptidase</fullName>
    </recommendedName>
</protein>
<dbReference type="HOGENOM" id="CLU_093098_0_0_6"/>
<dbReference type="Pfam" id="PF25851">
    <property type="entry name" value="YafT"/>
    <property type="match status" value="1"/>
</dbReference>
<evidence type="ECO:0000313" key="1">
    <source>
        <dbReference type="EMBL" id="AJA45573.1"/>
    </source>
</evidence>
<dbReference type="RefSeq" id="WP_039105375.1">
    <property type="nucleotide sequence ID" value="NZ_CP009056.1"/>
</dbReference>
<organism evidence="1 2">
    <name type="scientific">Frischella perrara</name>
    <dbReference type="NCBI Taxonomy" id="1267021"/>
    <lineage>
        <taxon>Bacteria</taxon>
        <taxon>Pseudomonadati</taxon>
        <taxon>Pseudomonadota</taxon>
        <taxon>Gammaproteobacteria</taxon>
        <taxon>Orbales</taxon>
        <taxon>Orbaceae</taxon>
        <taxon>Frischella</taxon>
    </lineage>
</organism>
<name>A0A0A7S293_FRIPE</name>
<evidence type="ECO:0000313" key="2">
    <source>
        <dbReference type="Proteomes" id="UP000030901"/>
    </source>
</evidence>
<dbReference type="Proteomes" id="UP000030901">
    <property type="component" value="Chromosome"/>
</dbReference>
<sequence length="257" mass="29535">MRQHNYWQPLFTLLSLFLFSLILTGCSSPTKRPFYPRVENLGNSQNMQLTEYEVLDIDLNQEISEEDIRTAVEIAKSQVFKLAPKSKIVLVQSGATVPDTTMQEIMMKHYRVSVYSGISQAKNTPKVFKKNDQSTVTSNNSFIRKLRLASARAKQDKIIVYWGKMELGRLDRESKTRVWEGYNGGSIPSSTEYLRYLVRFAIVDVNTGMWAMYSSINKEEPYKRRSINSTSEDIAQLTKVKNDAYLLSVENLLAQFE</sequence>
<reference evidence="1 2" key="1">
    <citation type="journal article" date="2014" name="Appl. Environ. Microbiol.">
        <title>Gut symbionts from distinct hosts exhibit genotoxic activity via divergent colibactin biosynthetic pathways.</title>
        <authorList>
            <person name="Engel P."/>
            <person name="Vizcaino M.I."/>
            <person name="Crawford J.M."/>
        </authorList>
    </citation>
    <scope>NUCLEOTIDE SEQUENCE [LARGE SCALE GENOMIC DNA]</scope>
    <source>
        <strain evidence="1 2">PEB0191</strain>
    </source>
</reference>
<dbReference type="KEGG" id="fpp:FPB0191_01757"/>
<gene>
    <name evidence="1" type="ORF">FPB0191_01757</name>
</gene>
<evidence type="ECO:0008006" key="3">
    <source>
        <dbReference type="Google" id="ProtNLM"/>
    </source>
</evidence>
<accession>A0A0A7S293</accession>
<dbReference type="PROSITE" id="PS51257">
    <property type="entry name" value="PROKAR_LIPOPROTEIN"/>
    <property type="match status" value="1"/>
</dbReference>
<dbReference type="AlphaFoldDB" id="A0A0A7S293"/>